<protein>
    <submittedName>
        <fullName evidence="2">(rape) hypothetical protein</fullName>
    </submittedName>
</protein>
<name>A0A816LDH6_BRANA</name>
<organism evidence="2">
    <name type="scientific">Brassica napus</name>
    <name type="common">Rape</name>
    <dbReference type="NCBI Taxonomy" id="3708"/>
    <lineage>
        <taxon>Eukaryota</taxon>
        <taxon>Viridiplantae</taxon>
        <taxon>Streptophyta</taxon>
        <taxon>Embryophyta</taxon>
        <taxon>Tracheophyta</taxon>
        <taxon>Spermatophyta</taxon>
        <taxon>Magnoliopsida</taxon>
        <taxon>eudicotyledons</taxon>
        <taxon>Gunneridae</taxon>
        <taxon>Pentapetalae</taxon>
        <taxon>rosids</taxon>
        <taxon>malvids</taxon>
        <taxon>Brassicales</taxon>
        <taxon>Brassicaceae</taxon>
        <taxon>Brassiceae</taxon>
        <taxon>Brassica</taxon>
    </lineage>
</organism>
<feature type="compositionally biased region" description="Polar residues" evidence="1">
    <location>
        <begin position="22"/>
        <end position="37"/>
    </location>
</feature>
<dbReference type="Proteomes" id="UP001295469">
    <property type="component" value="Chromosome C05"/>
</dbReference>
<gene>
    <name evidence="2" type="ORF">DARMORV10_C05P53190.1</name>
</gene>
<reference evidence="2" key="1">
    <citation type="submission" date="2021-01" db="EMBL/GenBank/DDBJ databases">
        <authorList>
            <consortium name="Genoscope - CEA"/>
            <person name="William W."/>
        </authorList>
    </citation>
    <scope>NUCLEOTIDE SEQUENCE</scope>
</reference>
<accession>A0A816LDH6</accession>
<evidence type="ECO:0000256" key="1">
    <source>
        <dbReference type="SAM" id="MobiDB-lite"/>
    </source>
</evidence>
<dbReference type="AlphaFoldDB" id="A0A816LDH6"/>
<dbReference type="EMBL" id="HG994369">
    <property type="protein sequence ID" value="CAF1934767.1"/>
    <property type="molecule type" value="Genomic_DNA"/>
</dbReference>
<proteinExistence type="predicted"/>
<feature type="region of interest" description="Disordered" evidence="1">
    <location>
        <begin position="1"/>
        <end position="37"/>
    </location>
</feature>
<evidence type="ECO:0000313" key="2">
    <source>
        <dbReference type="EMBL" id="CAF1934767.1"/>
    </source>
</evidence>
<sequence length="37" mass="3989">MAIKPNRKSPVTSDHDEKSCFSAMSHQVPTKPSCVSG</sequence>
<dbReference type="Gramene" id="CDX98430">
    <property type="protein sequence ID" value="CDX98430"/>
    <property type="gene ID" value="GSBRNA2T00106032001"/>
</dbReference>